<name>A0A1M2V4Y7_TRAPU</name>
<evidence type="ECO:0000313" key="5">
    <source>
        <dbReference type="Proteomes" id="UP000184267"/>
    </source>
</evidence>
<gene>
    <name evidence="4" type="ORF">TRAPUB_6754</name>
</gene>
<evidence type="ECO:0000256" key="1">
    <source>
        <dbReference type="ARBA" id="ARBA00022801"/>
    </source>
</evidence>
<dbReference type="InterPro" id="IPR015797">
    <property type="entry name" value="NUDIX_hydrolase-like_dom_sf"/>
</dbReference>
<dbReference type="OMA" id="LWHATHR"/>
<protein>
    <recommendedName>
        <fullName evidence="3">Nudix hydrolase domain-containing protein</fullName>
    </recommendedName>
</protein>
<dbReference type="Pfam" id="PF00293">
    <property type="entry name" value="NUDIX"/>
    <property type="match status" value="1"/>
</dbReference>
<dbReference type="CDD" id="cd02883">
    <property type="entry name" value="NUDIX_Hydrolase"/>
    <property type="match status" value="1"/>
</dbReference>
<dbReference type="Gene3D" id="3.90.79.10">
    <property type="entry name" value="Nucleoside Triphosphate Pyrophosphohydrolase"/>
    <property type="match status" value="1"/>
</dbReference>
<dbReference type="OrthoDB" id="276276at2759"/>
<dbReference type="PROSITE" id="PS51462">
    <property type="entry name" value="NUDIX"/>
    <property type="match status" value="1"/>
</dbReference>
<evidence type="ECO:0000313" key="4">
    <source>
        <dbReference type="EMBL" id="OJT02680.1"/>
    </source>
</evidence>
<dbReference type="PROSITE" id="PS00893">
    <property type="entry name" value="NUDIX_BOX"/>
    <property type="match status" value="1"/>
</dbReference>
<dbReference type="GO" id="GO:0016787">
    <property type="term" value="F:hydrolase activity"/>
    <property type="evidence" value="ECO:0007669"/>
    <property type="project" value="UniProtKB-KW"/>
</dbReference>
<feature type="domain" description="Nudix hydrolase" evidence="3">
    <location>
        <begin position="27"/>
        <end position="197"/>
    </location>
</feature>
<dbReference type="InterPro" id="IPR000086">
    <property type="entry name" value="NUDIX_hydrolase_dom"/>
</dbReference>
<reference evidence="4 5" key="1">
    <citation type="submission" date="2016-10" db="EMBL/GenBank/DDBJ databases">
        <title>Genome sequence of the basidiomycete white-rot fungus Trametes pubescens.</title>
        <authorList>
            <person name="Makela M.R."/>
            <person name="Granchi Z."/>
            <person name="Peng M."/>
            <person name="De Vries R.P."/>
            <person name="Grigoriev I."/>
            <person name="Riley R."/>
            <person name="Hilden K."/>
        </authorList>
    </citation>
    <scope>NUCLEOTIDE SEQUENCE [LARGE SCALE GENOMIC DNA]</scope>
    <source>
        <strain evidence="4 5">FBCC735</strain>
    </source>
</reference>
<proteinExistence type="predicted"/>
<keyword evidence="1" id="KW-0378">Hydrolase</keyword>
<evidence type="ECO:0000256" key="2">
    <source>
        <dbReference type="SAM" id="MobiDB-lite"/>
    </source>
</evidence>
<dbReference type="AlphaFoldDB" id="A0A1M2V4Y7"/>
<evidence type="ECO:0000259" key="3">
    <source>
        <dbReference type="PROSITE" id="PS51462"/>
    </source>
</evidence>
<sequence length="261" mass="28826">MSRPTHSTVFSRDSDPGVQDSLWFANDFMLGAGMVIIQPSTGKMVVLSDQYQDAHGVDKVHFFLPKGRKDIGESLEQTALREAYEESGLRVTFMPLIVPTHAPSPPSSQNTLHKILPSTEPIFLDMHKWRAGHFGRTDTGGEYLTFWYVGQIPDNAVLEAGTRMPDEVGYQTHLVHHNQAMELLAGTSMAAIVDKAYRLWIATNHQIHNPSWLDLVSTRLGVDPASVAAQVPALPQAWNVDEGRRSESSAEAQDNARAATL</sequence>
<dbReference type="InterPro" id="IPR020084">
    <property type="entry name" value="NUDIX_hydrolase_CS"/>
</dbReference>
<dbReference type="EMBL" id="MNAD01001651">
    <property type="protein sequence ID" value="OJT02680.1"/>
    <property type="molecule type" value="Genomic_DNA"/>
</dbReference>
<comment type="caution">
    <text evidence="4">The sequence shown here is derived from an EMBL/GenBank/DDBJ whole genome shotgun (WGS) entry which is preliminary data.</text>
</comment>
<organism evidence="4 5">
    <name type="scientific">Trametes pubescens</name>
    <name type="common">White-rot fungus</name>
    <dbReference type="NCBI Taxonomy" id="154538"/>
    <lineage>
        <taxon>Eukaryota</taxon>
        <taxon>Fungi</taxon>
        <taxon>Dikarya</taxon>
        <taxon>Basidiomycota</taxon>
        <taxon>Agaricomycotina</taxon>
        <taxon>Agaricomycetes</taxon>
        <taxon>Polyporales</taxon>
        <taxon>Polyporaceae</taxon>
        <taxon>Trametes</taxon>
    </lineage>
</organism>
<accession>A0A1M2V4Y7</accession>
<feature type="region of interest" description="Disordered" evidence="2">
    <location>
        <begin position="240"/>
        <end position="261"/>
    </location>
</feature>
<dbReference type="Proteomes" id="UP000184267">
    <property type="component" value="Unassembled WGS sequence"/>
</dbReference>
<dbReference type="SUPFAM" id="SSF55811">
    <property type="entry name" value="Nudix"/>
    <property type="match status" value="1"/>
</dbReference>
<keyword evidence="5" id="KW-1185">Reference proteome</keyword>